<dbReference type="Pfam" id="PF17851">
    <property type="entry name" value="GH43_C2"/>
    <property type="match status" value="1"/>
</dbReference>
<keyword evidence="9" id="KW-1185">Reference proteome</keyword>
<organism evidence="8 9">
    <name type="scientific">Thalassotalea agarivorans</name>
    <name type="common">Thalassomonas agarivorans</name>
    <dbReference type="NCBI Taxonomy" id="349064"/>
    <lineage>
        <taxon>Bacteria</taxon>
        <taxon>Pseudomonadati</taxon>
        <taxon>Pseudomonadota</taxon>
        <taxon>Gammaproteobacteria</taxon>
        <taxon>Alteromonadales</taxon>
        <taxon>Colwelliaceae</taxon>
        <taxon>Thalassotalea</taxon>
    </lineage>
</organism>
<accession>A0A1I0BUS5</accession>
<gene>
    <name evidence="8" type="ORF">SAMN05660429_01046</name>
</gene>
<proteinExistence type="inferred from homology"/>
<comment type="similarity">
    <text evidence="1 6">Belongs to the glycosyl hydrolase 43 family.</text>
</comment>
<dbReference type="InterPro" id="IPR051795">
    <property type="entry name" value="Glycosyl_Hydrlase_43"/>
</dbReference>
<dbReference type="PANTHER" id="PTHR42812:SF12">
    <property type="entry name" value="BETA-XYLOSIDASE-RELATED"/>
    <property type="match status" value="1"/>
</dbReference>
<feature type="active site" description="Proton donor" evidence="4">
    <location>
        <position position="188"/>
    </location>
</feature>
<keyword evidence="3 6" id="KW-0326">Glycosidase</keyword>
<dbReference type="Proteomes" id="UP000199308">
    <property type="component" value="Unassembled WGS sequence"/>
</dbReference>
<reference evidence="8 9" key="1">
    <citation type="submission" date="2016-10" db="EMBL/GenBank/DDBJ databases">
        <authorList>
            <person name="de Groot N.N."/>
        </authorList>
    </citation>
    <scope>NUCLEOTIDE SEQUENCE [LARGE SCALE GENOMIC DNA]</scope>
    <source>
        <strain evidence="8 9">DSM 19706</strain>
    </source>
</reference>
<evidence type="ECO:0000256" key="3">
    <source>
        <dbReference type="ARBA" id="ARBA00023295"/>
    </source>
</evidence>
<dbReference type="GO" id="GO:0005975">
    <property type="term" value="P:carbohydrate metabolic process"/>
    <property type="evidence" value="ECO:0007669"/>
    <property type="project" value="InterPro"/>
</dbReference>
<dbReference type="InterPro" id="IPR023296">
    <property type="entry name" value="Glyco_hydro_beta-prop_sf"/>
</dbReference>
<dbReference type="SUPFAM" id="SSF49899">
    <property type="entry name" value="Concanavalin A-like lectins/glucanases"/>
    <property type="match status" value="1"/>
</dbReference>
<feature type="active site" description="Proton acceptor" evidence="4">
    <location>
        <position position="17"/>
    </location>
</feature>
<evidence type="ECO:0000256" key="6">
    <source>
        <dbReference type="RuleBase" id="RU361187"/>
    </source>
</evidence>
<protein>
    <submittedName>
        <fullName evidence="8">Xylan 1,4-beta-xylosidase</fullName>
    </submittedName>
</protein>
<dbReference type="AlphaFoldDB" id="A0A1I0BUS5"/>
<evidence type="ECO:0000313" key="8">
    <source>
        <dbReference type="EMBL" id="SET10149.1"/>
    </source>
</evidence>
<dbReference type="GO" id="GO:0004553">
    <property type="term" value="F:hydrolase activity, hydrolyzing O-glycosyl compounds"/>
    <property type="evidence" value="ECO:0007669"/>
    <property type="project" value="InterPro"/>
</dbReference>
<evidence type="ECO:0000259" key="7">
    <source>
        <dbReference type="Pfam" id="PF17851"/>
    </source>
</evidence>
<dbReference type="EMBL" id="FOHK01000004">
    <property type="protein sequence ID" value="SET10149.1"/>
    <property type="molecule type" value="Genomic_DNA"/>
</dbReference>
<dbReference type="CDD" id="cd09000">
    <property type="entry name" value="GH43_SXA-like"/>
    <property type="match status" value="1"/>
</dbReference>
<evidence type="ECO:0000256" key="5">
    <source>
        <dbReference type="PIRSR" id="PIRSR606710-2"/>
    </source>
</evidence>
<feature type="site" description="Important for catalytic activity, responsible for pKa modulation of the active site Glu and correct orientation of both the proton donor and substrate" evidence="5">
    <location>
        <position position="130"/>
    </location>
</feature>
<dbReference type="Gene3D" id="2.60.120.200">
    <property type="match status" value="1"/>
</dbReference>
<dbReference type="PANTHER" id="PTHR42812">
    <property type="entry name" value="BETA-XYLOSIDASE"/>
    <property type="match status" value="1"/>
</dbReference>
<evidence type="ECO:0000256" key="4">
    <source>
        <dbReference type="PIRSR" id="PIRSR606710-1"/>
    </source>
</evidence>
<sequence length="538" mass="60949">MPQQMIQNPILKGFNPDPNIVKVGDDYFIATSTFEWFPGVQIHHSKDLVHWQLIGQALNRTSQLDMKGVPDSCGVWAPQLNYHQGTFYLIYSNVKSFNGQWKDTPNYLVTTDDIFGEWSEPVFLNASGFDPSLYHDDDGKSYLLNMVMDHRNNLFFGGVVVQEYCKAQQELVGDIHYIFEGTECGRTEAPHILKKDGYYYLITAEGGTSYEHCMTVARSKSLFGPYEVHPDNPFLTAKGVPDNALQKTGHGDIFEGPDGQWYTVFLTGRPLTTLGRCITGRETGIEQVQWRDGWPYTVHGSKAARLQVPAPNLPQHPFEAPQSTVDFSKPLPKDFQSLRVPMEDSWLQLDKSRETLRLIGRESLSSCHEQSLVARRVQAHHTVTETCVDFSPTNYQQMAGLVCYYNTLHFHYLHITGDSFGAKDKRTYLTIVSNDYFDTTEPAGRIDITGASKVYLKADFNGANLQFYYALKQGEWQKIGPVLDGSILSDDYVEHSDIRFHPCFTGAFVGMCCQDLSGQALHADFTYFDYKEFGESHD</sequence>
<dbReference type="Gene3D" id="2.115.10.20">
    <property type="entry name" value="Glycosyl hydrolase domain, family 43"/>
    <property type="match status" value="1"/>
</dbReference>
<keyword evidence="2 6" id="KW-0378">Hydrolase</keyword>
<dbReference type="STRING" id="349064.SAMN05660429_01046"/>
<dbReference type="InterPro" id="IPR013320">
    <property type="entry name" value="ConA-like_dom_sf"/>
</dbReference>
<evidence type="ECO:0000313" key="9">
    <source>
        <dbReference type="Proteomes" id="UP000199308"/>
    </source>
</evidence>
<feature type="domain" description="Beta-xylosidase C-terminal Concanavalin A-like" evidence="7">
    <location>
        <begin position="326"/>
        <end position="531"/>
    </location>
</feature>
<evidence type="ECO:0000256" key="2">
    <source>
        <dbReference type="ARBA" id="ARBA00022801"/>
    </source>
</evidence>
<name>A0A1I0BUS5_THASX</name>
<evidence type="ECO:0000256" key="1">
    <source>
        <dbReference type="ARBA" id="ARBA00009865"/>
    </source>
</evidence>
<dbReference type="InterPro" id="IPR041542">
    <property type="entry name" value="GH43_C2"/>
</dbReference>
<dbReference type="InterPro" id="IPR006710">
    <property type="entry name" value="Glyco_hydro_43"/>
</dbReference>
<dbReference type="SUPFAM" id="SSF75005">
    <property type="entry name" value="Arabinanase/levansucrase/invertase"/>
    <property type="match status" value="1"/>
</dbReference>
<dbReference type="Pfam" id="PF04616">
    <property type="entry name" value="Glyco_hydro_43"/>
    <property type="match status" value="1"/>
</dbReference>
<dbReference type="RefSeq" id="WP_245732071.1">
    <property type="nucleotide sequence ID" value="NZ_AP027363.1"/>
</dbReference>